<feature type="transmembrane region" description="Helical" evidence="10">
    <location>
        <begin position="316"/>
        <end position="340"/>
    </location>
</feature>
<dbReference type="Proteomes" id="UP000238493">
    <property type="component" value="Unassembled WGS sequence"/>
</dbReference>
<dbReference type="RefSeq" id="WP_104754787.1">
    <property type="nucleotide sequence ID" value="NZ_PTRC01000010.1"/>
</dbReference>
<evidence type="ECO:0000256" key="4">
    <source>
        <dbReference type="ARBA" id="ARBA00022989"/>
    </source>
</evidence>
<organism evidence="11 12">
    <name type="scientific">Brucella oryzae</name>
    <dbReference type="NCBI Taxonomy" id="335286"/>
    <lineage>
        <taxon>Bacteria</taxon>
        <taxon>Pseudomonadati</taxon>
        <taxon>Pseudomonadota</taxon>
        <taxon>Alphaproteobacteria</taxon>
        <taxon>Hyphomicrobiales</taxon>
        <taxon>Brucellaceae</taxon>
        <taxon>Brucella/Ochrobactrum group</taxon>
        <taxon>Brucella</taxon>
    </lineage>
</organism>
<feature type="transmembrane region" description="Helical" evidence="10">
    <location>
        <begin position="173"/>
        <end position="197"/>
    </location>
</feature>
<evidence type="ECO:0000256" key="8">
    <source>
        <dbReference type="ARBA" id="ARBA00023214"/>
    </source>
</evidence>
<evidence type="ECO:0000313" key="11">
    <source>
        <dbReference type="EMBL" id="PQA74587.1"/>
    </source>
</evidence>
<keyword evidence="4 10" id="KW-1133">Transmembrane helix</keyword>
<evidence type="ECO:0000256" key="10">
    <source>
        <dbReference type="SAM" id="Phobius"/>
    </source>
</evidence>
<keyword evidence="9" id="KW-0407">Ion channel</keyword>
<feature type="transmembrane region" description="Helical" evidence="10">
    <location>
        <begin position="346"/>
        <end position="372"/>
    </location>
</feature>
<dbReference type="PANTHER" id="PTHR43427">
    <property type="entry name" value="CHLORIDE CHANNEL PROTEIN CLC-E"/>
    <property type="match status" value="1"/>
</dbReference>
<keyword evidence="7" id="KW-0869">Chloride channel</keyword>
<comment type="caution">
    <text evidence="11">The sequence shown here is derived from an EMBL/GenBank/DDBJ whole genome shotgun (WGS) entry which is preliminary data.</text>
</comment>
<keyword evidence="2" id="KW-0813">Transport</keyword>
<dbReference type="PRINTS" id="PR00762">
    <property type="entry name" value="CLCHANNEL"/>
</dbReference>
<feature type="transmembrane region" description="Helical" evidence="10">
    <location>
        <begin position="282"/>
        <end position="304"/>
    </location>
</feature>
<dbReference type="PANTHER" id="PTHR43427:SF6">
    <property type="entry name" value="CHLORIDE CHANNEL PROTEIN CLC-E"/>
    <property type="match status" value="1"/>
</dbReference>
<reference evidence="11 12" key="1">
    <citation type="submission" date="2018-02" db="EMBL/GenBank/DDBJ databases">
        <title>Draft genome sequence of Ochrobactrum oryzae found in Brazil.</title>
        <authorList>
            <person name="Cerdeira L."/>
            <person name="Andrade F."/>
            <person name="Zacariotto T."/>
            <person name="Barbosa B."/>
            <person name="Santos S."/>
            <person name="Cassetari V."/>
            <person name="Lincopan N."/>
        </authorList>
    </citation>
    <scope>NUCLEOTIDE SEQUENCE [LARGE SCALE GENOMIC DNA]</scope>
    <source>
        <strain evidence="11 12">OA447</strain>
    </source>
</reference>
<dbReference type="GO" id="GO:0005254">
    <property type="term" value="F:chloride channel activity"/>
    <property type="evidence" value="ECO:0007669"/>
    <property type="project" value="UniProtKB-KW"/>
</dbReference>
<dbReference type="EMBL" id="PTRC01000010">
    <property type="protein sequence ID" value="PQA74587.1"/>
    <property type="molecule type" value="Genomic_DNA"/>
</dbReference>
<keyword evidence="3 10" id="KW-0812">Transmembrane</keyword>
<dbReference type="SUPFAM" id="SSF54631">
    <property type="entry name" value="CBS-domain pair"/>
    <property type="match status" value="1"/>
</dbReference>
<dbReference type="InterPro" id="IPR046342">
    <property type="entry name" value="CBS_dom_sf"/>
</dbReference>
<feature type="transmembrane region" description="Helical" evidence="10">
    <location>
        <begin position="379"/>
        <end position="404"/>
    </location>
</feature>
<evidence type="ECO:0000313" key="12">
    <source>
        <dbReference type="Proteomes" id="UP000238493"/>
    </source>
</evidence>
<dbReference type="Gene3D" id="1.10.3080.10">
    <property type="entry name" value="Clc chloride channel"/>
    <property type="match status" value="1"/>
</dbReference>
<keyword evidence="8" id="KW-0868">Chloride</keyword>
<dbReference type="SUPFAM" id="SSF81340">
    <property type="entry name" value="Clc chloride channel"/>
    <property type="match status" value="1"/>
</dbReference>
<keyword evidence="5" id="KW-0406">Ion transport</keyword>
<proteinExistence type="predicted"/>
<dbReference type="InterPro" id="IPR001807">
    <property type="entry name" value="ClC"/>
</dbReference>
<dbReference type="CDD" id="cd00400">
    <property type="entry name" value="Voltage_gated_ClC"/>
    <property type="match status" value="1"/>
</dbReference>
<keyword evidence="6 10" id="KW-0472">Membrane</keyword>
<dbReference type="GO" id="GO:0034707">
    <property type="term" value="C:chloride channel complex"/>
    <property type="evidence" value="ECO:0007669"/>
    <property type="project" value="UniProtKB-KW"/>
</dbReference>
<dbReference type="InterPro" id="IPR014743">
    <property type="entry name" value="Cl-channel_core"/>
</dbReference>
<name>A0A2S7J2V6_9HYPH</name>
<feature type="transmembrane region" description="Helical" evidence="10">
    <location>
        <begin position="203"/>
        <end position="226"/>
    </location>
</feature>
<evidence type="ECO:0000256" key="9">
    <source>
        <dbReference type="ARBA" id="ARBA00023303"/>
    </source>
</evidence>
<dbReference type="AlphaFoldDB" id="A0A2S7J2V6"/>
<dbReference type="Pfam" id="PF00654">
    <property type="entry name" value="Voltage_CLC"/>
    <property type="match status" value="1"/>
</dbReference>
<feature type="transmembrane region" description="Helical" evidence="10">
    <location>
        <begin position="246"/>
        <end position="270"/>
    </location>
</feature>
<feature type="transmembrane region" description="Helical" evidence="10">
    <location>
        <begin position="30"/>
        <end position="58"/>
    </location>
</feature>
<evidence type="ECO:0000256" key="3">
    <source>
        <dbReference type="ARBA" id="ARBA00022692"/>
    </source>
</evidence>
<evidence type="ECO:0000256" key="7">
    <source>
        <dbReference type="ARBA" id="ARBA00023173"/>
    </source>
</evidence>
<evidence type="ECO:0000256" key="6">
    <source>
        <dbReference type="ARBA" id="ARBA00023136"/>
    </source>
</evidence>
<keyword evidence="12" id="KW-1185">Reference proteome</keyword>
<feature type="transmembrane region" description="Helical" evidence="10">
    <location>
        <begin position="78"/>
        <end position="99"/>
    </location>
</feature>
<evidence type="ECO:0000256" key="5">
    <source>
        <dbReference type="ARBA" id="ARBA00023065"/>
    </source>
</evidence>
<protein>
    <submittedName>
        <fullName evidence="11">Chloride channel protein</fullName>
    </submittedName>
</protein>
<comment type="subcellular location">
    <subcellularLocation>
        <location evidence="1">Membrane</location>
        <topology evidence="1">Multi-pass membrane protein</topology>
    </subcellularLocation>
</comment>
<dbReference type="InterPro" id="IPR050368">
    <property type="entry name" value="ClC-type_chloride_channel"/>
</dbReference>
<evidence type="ECO:0000256" key="2">
    <source>
        <dbReference type="ARBA" id="ARBA00022448"/>
    </source>
</evidence>
<accession>A0A2S7J2V6</accession>
<evidence type="ECO:0000256" key="1">
    <source>
        <dbReference type="ARBA" id="ARBA00004141"/>
    </source>
</evidence>
<dbReference type="OrthoDB" id="9814803at2"/>
<dbReference type="Gene3D" id="3.10.580.10">
    <property type="entry name" value="CBS-domain"/>
    <property type="match status" value="1"/>
</dbReference>
<gene>
    <name evidence="11" type="ORF">C3731_05755</name>
</gene>
<sequence length="596" mass="63576">MNIAELRHNRYLRVLFVPFRMRALVRGSEIGLVIAGTVIGIISGLMVAAIGSISQWMHQAIFALEPGEKLSSAASLPPSAYIAPLAGGVLMGIVIWVLARWRKRPIVDPIEANALHGGRLSLTDSFILVGQNLISNGFGASVGLEAAYTQLASGFASRIGRALKLRRADLRTLVGCGAAAAIASAFNAPLTGAFYAFELIIGVYSIATLAPVVVAAMIGALVTQAIGGAPFVIDIGQINDITPRDYVPALLLGFFSAGIAILIMRGVTFVETFARRSVIPNVMAPAIGGALVGTIAFFSPQVLASGHGALHLDLNANITIPALLLLIFTKSLASAVSIGSGFRGGLFFASLFLGALTGKLFAAVAGAVLPVGLALAPEVYAVIGMSSLAVAVVGGPMTMTFLALELTGDFPISMLVLGAVVSSSLMVRKTFGYSFATWRFHLRGEAIRSAHDIGWIRNLTVNRMMRHDVRTVLIDTDIETFRHDFPLGSTQRVIAVDADGRYVGMIPVPEVYADSFDTSDSEHSISELLKYQDEFLLPQMNAKEAVARFDRAESEALAVVNNAQERKVLGLLSEAHTLRRYSEELDRRRREVSGEV</sequence>